<evidence type="ECO:0000313" key="3">
    <source>
        <dbReference type="RefSeq" id="XP_033584807.1"/>
    </source>
</evidence>
<dbReference type="AlphaFoldDB" id="A0A6A6ZAW2"/>
<sequence>MATPPQPPPGSVLDFLLNEPRYVPIFERIVHHLSPVDLVRFRRVNRALNAAVSTALRTQWSIDKALAHYFKDPEAFRNVLGQVSGVLSGGFALRFFDRLSNEEGEVWCRDLDVFVWGKQPETELLTEYVRKEGHVSPQTITEEPTTVSAYPSSPLSQLRDTSTPQVERYELPTSDHAINIIFTPSPPIITVLVLKGLFPLTAFANIITSTKAYAPFAKWTFKAHRSYLLGPDSGGSNITPSLAICAATGREVHDVEIASQKRPQPHLGIRSLGDGQTWCIPLTTEGVTPPQLPDFVVDGTSFMIRARESGLFGRFGGAANQHTDFYDVKVKEVEHVALEHPWIGLQEVKKRVHSALVLQLMAMPKETRPVDLEKFGVDSVMAQPKAFEPLSWLDGLVLEWVEEMTG</sequence>
<dbReference type="CDD" id="cd09917">
    <property type="entry name" value="F-box_SF"/>
    <property type="match status" value="1"/>
</dbReference>
<dbReference type="Proteomes" id="UP000504636">
    <property type="component" value="Unplaced"/>
</dbReference>
<evidence type="ECO:0000313" key="2">
    <source>
        <dbReference type="Proteomes" id="UP000504636"/>
    </source>
</evidence>
<reference evidence="3" key="2">
    <citation type="submission" date="2020-04" db="EMBL/GenBank/DDBJ databases">
        <authorList>
            <consortium name="NCBI Genome Project"/>
        </authorList>
    </citation>
    <scope>NUCLEOTIDE SEQUENCE</scope>
    <source>
        <strain evidence="3">CBS 304.34</strain>
    </source>
</reference>
<accession>A0A6A6ZAW2</accession>
<dbReference type="GeneID" id="54454515"/>
<gene>
    <name evidence="1 3" type="ORF">BDZ99DRAFT_24438</name>
</gene>
<evidence type="ECO:0008006" key="4">
    <source>
        <dbReference type="Google" id="ProtNLM"/>
    </source>
</evidence>
<protein>
    <recommendedName>
        <fullName evidence="4">F-box domain-containing protein</fullName>
    </recommendedName>
</protein>
<dbReference type="OrthoDB" id="10025998at2759"/>
<organism evidence="1">
    <name type="scientific">Mytilinidion resinicola</name>
    <dbReference type="NCBI Taxonomy" id="574789"/>
    <lineage>
        <taxon>Eukaryota</taxon>
        <taxon>Fungi</taxon>
        <taxon>Dikarya</taxon>
        <taxon>Ascomycota</taxon>
        <taxon>Pezizomycotina</taxon>
        <taxon>Dothideomycetes</taxon>
        <taxon>Pleosporomycetidae</taxon>
        <taxon>Mytilinidiales</taxon>
        <taxon>Mytilinidiaceae</taxon>
        <taxon>Mytilinidion</taxon>
    </lineage>
</organism>
<dbReference type="RefSeq" id="XP_033584807.1">
    <property type="nucleotide sequence ID" value="XM_033713622.1"/>
</dbReference>
<keyword evidence="2" id="KW-1185">Reference proteome</keyword>
<dbReference type="EMBL" id="MU003692">
    <property type="protein sequence ID" value="KAF2817843.1"/>
    <property type="molecule type" value="Genomic_DNA"/>
</dbReference>
<name>A0A6A6ZAW2_9PEZI</name>
<proteinExistence type="predicted"/>
<reference evidence="3" key="3">
    <citation type="submission" date="2025-04" db="UniProtKB">
        <authorList>
            <consortium name="RefSeq"/>
        </authorList>
    </citation>
    <scope>IDENTIFICATION</scope>
    <source>
        <strain evidence="3">CBS 304.34</strain>
    </source>
</reference>
<reference evidence="1 3" key="1">
    <citation type="journal article" date="2020" name="Stud. Mycol.">
        <title>101 Dothideomycetes genomes: a test case for predicting lifestyles and emergence of pathogens.</title>
        <authorList>
            <person name="Haridas S."/>
            <person name="Albert R."/>
            <person name="Binder M."/>
            <person name="Bloem J."/>
            <person name="Labutti K."/>
            <person name="Salamov A."/>
            <person name="Andreopoulos B."/>
            <person name="Baker S."/>
            <person name="Barry K."/>
            <person name="Bills G."/>
            <person name="Bluhm B."/>
            <person name="Cannon C."/>
            <person name="Castanera R."/>
            <person name="Culley D."/>
            <person name="Daum C."/>
            <person name="Ezra D."/>
            <person name="Gonzalez J."/>
            <person name="Henrissat B."/>
            <person name="Kuo A."/>
            <person name="Liang C."/>
            <person name="Lipzen A."/>
            <person name="Lutzoni F."/>
            <person name="Magnuson J."/>
            <person name="Mondo S."/>
            <person name="Nolan M."/>
            <person name="Ohm R."/>
            <person name="Pangilinan J."/>
            <person name="Park H.-J."/>
            <person name="Ramirez L."/>
            <person name="Alfaro M."/>
            <person name="Sun H."/>
            <person name="Tritt A."/>
            <person name="Yoshinaga Y."/>
            <person name="Zwiers L.-H."/>
            <person name="Turgeon B."/>
            <person name="Goodwin S."/>
            <person name="Spatafora J."/>
            <person name="Crous P."/>
            <person name="Grigoriev I."/>
        </authorList>
    </citation>
    <scope>NUCLEOTIDE SEQUENCE</scope>
    <source>
        <strain evidence="1 3">CBS 304.34</strain>
    </source>
</reference>
<evidence type="ECO:0000313" key="1">
    <source>
        <dbReference type="EMBL" id="KAF2817843.1"/>
    </source>
</evidence>